<dbReference type="Pfam" id="PF04784">
    <property type="entry name" value="DUF547"/>
    <property type="match status" value="1"/>
</dbReference>
<protein>
    <submittedName>
        <fullName evidence="3">Uncharacterized protein DUF547</fullName>
    </submittedName>
</protein>
<reference evidence="3 4" key="1">
    <citation type="submission" date="2018-10" db="EMBL/GenBank/DDBJ databases">
        <title>Genomic Encyclopedia of Type Strains, Phase IV (KMG-IV): sequencing the most valuable type-strain genomes for metagenomic binning, comparative biology and taxonomic classification.</title>
        <authorList>
            <person name="Goeker M."/>
        </authorList>
    </citation>
    <scope>NUCLEOTIDE SEQUENCE [LARGE SCALE GENOMIC DNA]</scope>
    <source>
        <strain evidence="3 4">DSM 22008</strain>
    </source>
</reference>
<dbReference type="Proteomes" id="UP000282211">
    <property type="component" value="Unassembled WGS sequence"/>
</dbReference>
<sequence>MTYLKTLLGSAALIGFLTAPSQAATSGTLDHSQAASIRSASVMDQFSQFKPNPSSYTRLDFEVMDLLVERIVLYMGPSLRKMATRPDAFTGTRVVKKHTSPYRLEGNKIIYSMFDNTQKNIVRDYLKDLTEIPDKVDLTSLSRNDQLSYWFNLHNLALIKEIMEVYPKVNPKDIKPRANSDAKLHDAKILVVKGVPLSLRDIRENIVYRYWDNPIVIYGFHDGTLGSPSLPAVAFDRNNIDYTLRQNAEEFINSLRGFGFGKIAPYYKEVAPRYFPNLEADLRQHFKRYMRPEVYAEVEKTSAFKYHRTMDIISDTTGGYGKYAAPQNLYINNEATDIGIPTGTVDFVRQRARKVQQLQETEWFLNNTVIIEDIDTIDPDLDLPKPRDPGVDVDIHE</sequence>
<dbReference type="RefSeq" id="WP_121100634.1">
    <property type="nucleotide sequence ID" value="NZ_RBII01000002.1"/>
</dbReference>
<name>A0A420WD13_9PROT</name>
<proteinExistence type="predicted"/>
<evidence type="ECO:0000256" key="1">
    <source>
        <dbReference type="SAM" id="SignalP"/>
    </source>
</evidence>
<dbReference type="EMBL" id="RBII01000002">
    <property type="protein sequence ID" value="RKQ68868.1"/>
    <property type="molecule type" value="Genomic_DNA"/>
</dbReference>
<accession>A0A420WD13</accession>
<feature type="domain" description="DUF547" evidence="2">
    <location>
        <begin position="139"/>
        <end position="252"/>
    </location>
</feature>
<feature type="signal peptide" evidence="1">
    <location>
        <begin position="1"/>
        <end position="23"/>
    </location>
</feature>
<comment type="caution">
    <text evidence="3">The sequence shown here is derived from an EMBL/GenBank/DDBJ whole genome shotgun (WGS) entry which is preliminary data.</text>
</comment>
<organism evidence="3 4">
    <name type="scientific">Litorimonas taeanensis</name>
    <dbReference type="NCBI Taxonomy" id="568099"/>
    <lineage>
        <taxon>Bacteria</taxon>
        <taxon>Pseudomonadati</taxon>
        <taxon>Pseudomonadota</taxon>
        <taxon>Alphaproteobacteria</taxon>
        <taxon>Maricaulales</taxon>
        <taxon>Robiginitomaculaceae</taxon>
    </lineage>
</organism>
<evidence type="ECO:0000259" key="2">
    <source>
        <dbReference type="Pfam" id="PF04784"/>
    </source>
</evidence>
<keyword evidence="4" id="KW-1185">Reference proteome</keyword>
<dbReference type="InParanoid" id="A0A420WD13"/>
<keyword evidence="1" id="KW-0732">Signal</keyword>
<evidence type="ECO:0000313" key="3">
    <source>
        <dbReference type="EMBL" id="RKQ68868.1"/>
    </source>
</evidence>
<evidence type="ECO:0000313" key="4">
    <source>
        <dbReference type="Proteomes" id="UP000282211"/>
    </source>
</evidence>
<dbReference type="InterPro" id="IPR006869">
    <property type="entry name" value="DUF547"/>
</dbReference>
<dbReference type="OrthoDB" id="526867at2"/>
<feature type="chain" id="PRO_5019405399" evidence="1">
    <location>
        <begin position="24"/>
        <end position="397"/>
    </location>
</feature>
<dbReference type="AlphaFoldDB" id="A0A420WD13"/>
<gene>
    <name evidence="3" type="ORF">DES40_1643</name>
</gene>